<name>A0A832I048_UNCEI</name>
<evidence type="ECO:0000256" key="7">
    <source>
        <dbReference type="HAMAP-Rule" id="MF_00178"/>
    </source>
</evidence>
<dbReference type="InterPro" id="IPR034964">
    <property type="entry name" value="LS"/>
</dbReference>
<dbReference type="SUPFAM" id="SSF52121">
    <property type="entry name" value="Lumazine synthase"/>
    <property type="match status" value="1"/>
</dbReference>
<evidence type="ECO:0000256" key="2">
    <source>
        <dbReference type="ARBA" id="ARBA00007424"/>
    </source>
</evidence>
<feature type="binding site" evidence="7">
    <location>
        <begin position="87"/>
        <end position="88"/>
    </location>
    <ligand>
        <name>(2S)-2-hydroxy-3-oxobutyl phosphate</name>
        <dbReference type="ChEBI" id="CHEBI:58830"/>
    </ligand>
</feature>
<dbReference type="GO" id="GO:0009231">
    <property type="term" value="P:riboflavin biosynthetic process"/>
    <property type="evidence" value="ECO:0007669"/>
    <property type="project" value="UniProtKB-UniRule"/>
</dbReference>
<feature type="binding site" evidence="7">
    <location>
        <position position="24"/>
    </location>
    <ligand>
        <name>5-amino-6-(D-ribitylamino)uracil</name>
        <dbReference type="ChEBI" id="CHEBI:15934"/>
    </ligand>
</feature>
<dbReference type="UniPathway" id="UPA00275">
    <property type="reaction ID" value="UER00404"/>
</dbReference>
<dbReference type="AlphaFoldDB" id="A0A832I048"/>
<comment type="similarity">
    <text evidence="2 7">Belongs to the DMRL synthase family.</text>
</comment>
<dbReference type="EMBL" id="DSQF01000003">
    <property type="protein sequence ID" value="HGZ42234.1"/>
    <property type="molecule type" value="Genomic_DNA"/>
</dbReference>
<organism evidence="8">
    <name type="scientific">Eiseniibacteriota bacterium</name>
    <dbReference type="NCBI Taxonomy" id="2212470"/>
    <lineage>
        <taxon>Bacteria</taxon>
        <taxon>Candidatus Eiseniibacteriota</taxon>
    </lineage>
</organism>
<dbReference type="Gene3D" id="3.40.50.960">
    <property type="entry name" value="Lumazine/riboflavin synthase"/>
    <property type="match status" value="1"/>
</dbReference>
<keyword evidence="5 7" id="KW-0808">Transferase</keyword>
<comment type="function">
    <text evidence="7">Catalyzes the formation of 6,7-dimethyl-8-ribityllumazine by condensation of 5-amino-6-(D-ribitylamino)uracil with 3,4-dihydroxy-2-butanone 4-phosphate. This is the penultimate step in the biosynthesis of riboflavin.</text>
</comment>
<feature type="binding site" evidence="7">
    <location>
        <begin position="58"/>
        <end position="60"/>
    </location>
    <ligand>
        <name>5-amino-6-(D-ribitylamino)uracil</name>
        <dbReference type="ChEBI" id="CHEBI:15934"/>
    </ligand>
</feature>
<feature type="active site" description="Proton donor" evidence="7">
    <location>
        <position position="90"/>
    </location>
</feature>
<accession>A0A832I048</accession>
<evidence type="ECO:0000256" key="3">
    <source>
        <dbReference type="ARBA" id="ARBA00012664"/>
    </source>
</evidence>
<evidence type="ECO:0000256" key="5">
    <source>
        <dbReference type="ARBA" id="ARBA00022679"/>
    </source>
</evidence>
<protein>
    <recommendedName>
        <fullName evidence="3 7">6,7-dimethyl-8-ribityllumazine synthase</fullName>
        <shortName evidence="7">DMRL synthase</shortName>
        <shortName evidence="7">LS</shortName>
        <shortName evidence="7">Lumazine synthase</shortName>
        <ecNumber evidence="3 7">2.5.1.78</ecNumber>
    </recommendedName>
</protein>
<feature type="binding site" evidence="7">
    <location>
        <begin position="82"/>
        <end position="84"/>
    </location>
    <ligand>
        <name>5-amino-6-(D-ribitylamino)uracil</name>
        <dbReference type="ChEBI" id="CHEBI:15934"/>
    </ligand>
</feature>
<feature type="binding site" evidence="7">
    <location>
        <position position="129"/>
    </location>
    <ligand>
        <name>(2S)-2-hydroxy-3-oxobutyl phosphate</name>
        <dbReference type="ChEBI" id="CHEBI:58830"/>
    </ligand>
</feature>
<reference evidence="8" key="1">
    <citation type="journal article" date="2020" name="mSystems">
        <title>Genome- and Community-Level Interaction Insights into Carbon Utilization and Element Cycling Functions of Hydrothermarchaeota in Hydrothermal Sediment.</title>
        <authorList>
            <person name="Zhou Z."/>
            <person name="Liu Y."/>
            <person name="Xu W."/>
            <person name="Pan J."/>
            <person name="Luo Z.H."/>
            <person name="Li M."/>
        </authorList>
    </citation>
    <scope>NUCLEOTIDE SEQUENCE [LARGE SCALE GENOMIC DNA]</scope>
    <source>
        <strain evidence="8">SpSt-381</strain>
    </source>
</reference>
<dbReference type="PANTHER" id="PTHR21058:SF0">
    <property type="entry name" value="6,7-DIMETHYL-8-RIBITYLLUMAZINE SYNTHASE"/>
    <property type="match status" value="1"/>
</dbReference>
<evidence type="ECO:0000256" key="4">
    <source>
        <dbReference type="ARBA" id="ARBA00022619"/>
    </source>
</evidence>
<dbReference type="CDD" id="cd09209">
    <property type="entry name" value="Lumazine_synthase-I"/>
    <property type="match status" value="1"/>
</dbReference>
<comment type="catalytic activity">
    <reaction evidence="6 7">
        <text>(2S)-2-hydroxy-3-oxobutyl phosphate + 5-amino-6-(D-ribitylamino)uracil = 6,7-dimethyl-8-(1-D-ribityl)lumazine + phosphate + 2 H2O + H(+)</text>
        <dbReference type="Rhea" id="RHEA:26152"/>
        <dbReference type="ChEBI" id="CHEBI:15377"/>
        <dbReference type="ChEBI" id="CHEBI:15378"/>
        <dbReference type="ChEBI" id="CHEBI:15934"/>
        <dbReference type="ChEBI" id="CHEBI:43474"/>
        <dbReference type="ChEBI" id="CHEBI:58201"/>
        <dbReference type="ChEBI" id="CHEBI:58830"/>
        <dbReference type="EC" id="2.5.1.78"/>
    </reaction>
</comment>
<gene>
    <name evidence="7" type="primary">ribH</name>
    <name evidence="8" type="ORF">ENR23_02200</name>
</gene>
<comment type="pathway">
    <text evidence="1 7">Cofactor biosynthesis; riboflavin biosynthesis; riboflavin from 2-hydroxy-3-oxobutyl phosphate and 5-amino-6-(D-ribitylamino)uracil: step 1/2.</text>
</comment>
<dbReference type="InterPro" id="IPR036467">
    <property type="entry name" value="LS/RS_sf"/>
</dbReference>
<dbReference type="Pfam" id="PF00885">
    <property type="entry name" value="DMRL_synthase"/>
    <property type="match status" value="1"/>
</dbReference>
<dbReference type="GO" id="GO:0000906">
    <property type="term" value="F:6,7-dimethyl-8-ribityllumazine synthase activity"/>
    <property type="evidence" value="ECO:0007669"/>
    <property type="project" value="UniProtKB-UniRule"/>
</dbReference>
<evidence type="ECO:0000256" key="1">
    <source>
        <dbReference type="ARBA" id="ARBA00004917"/>
    </source>
</evidence>
<feature type="binding site" evidence="7">
    <location>
        <position position="115"/>
    </location>
    <ligand>
        <name>5-amino-6-(D-ribitylamino)uracil</name>
        <dbReference type="ChEBI" id="CHEBI:15934"/>
    </ligand>
</feature>
<dbReference type="GO" id="GO:0009349">
    <property type="term" value="C:riboflavin synthase complex"/>
    <property type="evidence" value="ECO:0007669"/>
    <property type="project" value="UniProtKB-UniRule"/>
</dbReference>
<dbReference type="NCBIfam" id="TIGR00114">
    <property type="entry name" value="lumazine-synth"/>
    <property type="match status" value="1"/>
</dbReference>
<dbReference type="InterPro" id="IPR002180">
    <property type="entry name" value="LS/RS"/>
</dbReference>
<dbReference type="EC" id="2.5.1.78" evidence="3 7"/>
<evidence type="ECO:0000313" key="8">
    <source>
        <dbReference type="EMBL" id="HGZ42234.1"/>
    </source>
</evidence>
<sequence>MSAPEISLDHRAAGLRFGVVAARWNEEVVRRLVDAALATLRAQGAAADAAEVWWVPGAYELPLAARWQAASGRFDAVLAFGCVIQGETEHFRLVADASSHGLLRAGLDTGVPVLNGVLAVHDRAQAAARAGGAHGNRGAEVALAAVAMANLAARARGAAPGGRP</sequence>
<comment type="caution">
    <text evidence="8">The sequence shown here is derived from an EMBL/GenBank/DDBJ whole genome shotgun (WGS) entry which is preliminary data.</text>
</comment>
<proteinExistence type="inferred from homology"/>
<evidence type="ECO:0000256" key="6">
    <source>
        <dbReference type="ARBA" id="ARBA00048785"/>
    </source>
</evidence>
<dbReference type="HAMAP" id="MF_00178">
    <property type="entry name" value="Lumazine_synth"/>
    <property type="match status" value="1"/>
</dbReference>
<keyword evidence="4 7" id="KW-0686">Riboflavin biosynthesis</keyword>
<dbReference type="PANTHER" id="PTHR21058">
    <property type="entry name" value="6,7-DIMETHYL-8-RIBITYLLUMAZINE SYNTHASE DMRL SYNTHASE LUMAZINE SYNTHASE"/>
    <property type="match status" value="1"/>
</dbReference>